<evidence type="ECO:0000256" key="1">
    <source>
        <dbReference type="SAM" id="MobiDB-lite"/>
    </source>
</evidence>
<proteinExistence type="predicted"/>
<feature type="region of interest" description="Disordered" evidence="1">
    <location>
        <begin position="201"/>
        <end position="227"/>
    </location>
</feature>
<keyword evidence="3" id="KW-1185">Reference proteome</keyword>
<evidence type="ECO:0000313" key="2">
    <source>
        <dbReference type="EMBL" id="KAF9440551.1"/>
    </source>
</evidence>
<gene>
    <name evidence="2" type="ORF">P691DRAFT_793249</name>
</gene>
<reference evidence="2" key="1">
    <citation type="submission" date="2020-11" db="EMBL/GenBank/DDBJ databases">
        <authorList>
            <consortium name="DOE Joint Genome Institute"/>
            <person name="Ahrendt S."/>
            <person name="Riley R."/>
            <person name="Andreopoulos W."/>
            <person name="Labutti K."/>
            <person name="Pangilinan J."/>
            <person name="Ruiz-Duenas F.J."/>
            <person name="Barrasa J.M."/>
            <person name="Sanchez-Garcia M."/>
            <person name="Camarero S."/>
            <person name="Miyauchi S."/>
            <person name="Serrano A."/>
            <person name="Linde D."/>
            <person name="Babiker R."/>
            <person name="Drula E."/>
            <person name="Ayuso-Fernandez I."/>
            <person name="Pacheco R."/>
            <person name="Padilla G."/>
            <person name="Ferreira P."/>
            <person name="Barriuso J."/>
            <person name="Kellner H."/>
            <person name="Castanera R."/>
            <person name="Alfaro M."/>
            <person name="Ramirez L."/>
            <person name="Pisabarro A.G."/>
            <person name="Kuo A."/>
            <person name="Tritt A."/>
            <person name="Lipzen A."/>
            <person name="He G."/>
            <person name="Yan M."/>
            <person name="Ng V."/>
            <person name="Cullen D."/>
            <person name="Martin F."/>
            <person name="Rosso M.-N."/>
            <person name="Henrissat B."/>
            <person name="Hibbett D."/>
            <person name="Martinez A.T."/>
            <person name="Grigoriev I.V."/>
        </authorList>
    </citation>
    <scope>NUCLEOTIDE SEQUENCE</scope>
    <source>
        <strain evidence="2">MF-IS2</strain>
    </source>
</reference>
<dbReference type="EMBL" id="MU152442">
    <property type="protein sequence ID" value="KAF9440551.1"/>
    <property type="molecule type" value="Genomic_DNA"/>
</dbReference>
<accession>A0A9P5X091</accession>
<organism evidence="2 3">
    <name type="scientific">Macrolepiota fuliginosa MF-IS2</name>
    <dbReference type="NCBI Taxonomy" id="1400762"/>
    <lineage>
        <taxon>Eukaryota</taxon>
        <taxon>Fungi</taxon>
        <taxon>Dikarya</taxon>
        <taxon>Basidiomycota</taxon>
        <taxon>Agaricomycotina</taxon>
        <taxon>Agaricomycetes</taxon>
        <taxon>Agaricomycetidae</taxon>
        <taxon>Agaricales</taxon>
        <taxon>Agaricineae</taxon>
        <taxon>Agaricaceae</taxon>
        <taxon>Macrolepiota</taxon>
    </lineage>
</organism>
<protein>
    <submittedName>
        <fullName evidence="2">Uncharacterized protein</fullName>
    </submittedName>
</protein>
<sequence>MPAPGSSCAPDFDLNHPEELRDFLEEFEEHAVACGLDTKEKSKVVVRYTDVKTKRFWKSLEGYDLGERFTANHLVKLITKLVDSDIYNENDLNAYYCDFWPIASYLVDTKKINNNDCNCYFWKGLPLEAQKAIQNHLENEDSTFDCAQVLSIEKAMKVGQFMFSKEAVDDDDEDPIMEIVSRRWKKGGKGRKEWVEDVSEEEQVEDSSEEERRRVQRKEKSGRKEVRTRAVRFEKRKDTKDKVEELTRKLHGLDMRDASYASTYARLVMVAPILAEQIPPPTHWMTGMATTNTLGIPSQPKGPRYTTSPHQFTTTAPYDPSCHFCK</sequence>
<name>A0A9P5X091_9AGAR</name>
<dbReference type="Proteomes" id="UP000807342">
    <property type="component" value="Unassembled WGS sequence"/>
</dbReference>
<dbReference type="OrthoDB" id="3258358at2759"/>
<feature type="compositionally biased region" description="Basic and acidic residues" evidence="1">
    <location>
        <begin position="210"/>
        <end position="227"/>
    </location>
</feature>
<comment type="caution">
    <text evidence="2">The sequence shown here is derived from an EMBL/GenBank/DDBJ whole genome shotgun (WGS) entry which is preliminary data.</text>
</comment>
<dbReference type="AlphaFoldDB" id="A0A9P5X091"/>
<evidence type="ECO:0000313" key="3">
    <source>
        <dbReference type="Proteomes" id="UP000807342"/>
    </source>
</evidence>